<dbReference type="Pfam" id="PF06883">
    <property type="entry name" value="RNA_pol_Rpa2_4"/>
    <property type="match status" value="1"/>
</dbReference>
<dbReference type="Gene3D" id="3.90.1110.10">
    <property type="entry name" value="RNA polymerase Rpb2, domain 2"/>
    <property type="match status" value="1"/>
</dbReference>
<evidence type="ECO:0000256" key="11">
    <source>
        <dbReference type="ARBA" id="ARBA00025539"/>
    </source>
</evidence>
<keyword evidence="3 14" id="KW-0240">DNA-directed RNA polymerase</keyword>
<protein>
    <recommendedName>
        <fullName evidence="14">DNA-directed RNA polymerase subunit beta</fullName>
        <ecNumber evidence="14">2.7.7.6</ecNumber>
    </recommendedName>
</protein>
<evidence type="ECO:0000256" key="14">
    <source>
        <dbReference type="RuleBase" id="RU363031"/>
    </source>
</evidence>
<evidence type="ECO:0000256" key="6">
    <source>
        <dbReference type="ARBA" id="ARBA00022723"/>
    </source>
</evidence>
<organism evidence="21 22">
    <name type="scientific">Glomus cerebriforme</name>
    <dbReference type="NCBI Taxonomy" id="658196"/>
    <lineage>
        <taxon>Eukaryota</taxon>
        <taxon>Fungi</taxon>
        <taxon>Fungi incertae sedis</taxon>
        <taxon>Mucoromycota</taxon>
        <taxon>Glomeromycotina</taxon>
        <taxon>Glomeromycetes</taxon>
        <taxon>Glomerales</taxon>
        <taxon>Glomeraceae</taxon>
        <taxon>Glomus</taxon>
    </lineage>
</organism>
<gene>
    <name evidence="21" type="ORF">C1645_813167</name>
</gene>
<evidence type="ECO:0000313" key="21">
    <source>
        <dbReference type="EMBL" id="RIA98118.1"/>
    </source>
</evidence>
<dbReference type="GO" id="GO:0003677">
    <property type="term" value="F:DNA binding"/>
    <property type="evidence" value="ECO:0007669"/>
    <property type="project" value="InterPro"/>
</dbReference>
<dbReference type="Pfam" id="PF04565">
    <property type="entry name" value="RNA_pol_Rpb2_3"/>
    <property type="match status" value="1"/>
</dbReference>
<dbReference type="GO" id="GO:0032549">
    <property type="term" value="F:ribonucleoside binding"/>
    <property type="evidence" value="ECO:0007669"/>
    <property type="project" value="InterPro"/>
</dbReference>
<comment type="subcellular location">
    <subcellularLocation>
        <location evidence="1">Nucleus</location>
        <location evidence="1">Nucleolus</location>
    </subcellularLocation>
</comment>
<dbReference type="InterPro" id="IPR007642">
    <property type="entry name" value="RNA_pol_Rpb2_2"/>
</dbReference>
<dbReference type="FunFam" id="3.90.1800.10:FF:000004">
    <property type="entry name" value="DNA-directed RNA polymerase subunit beta"/>
    <property type="match status" value="1"/>
</dbReference>
<evidence type="ECO:0000256" key="12">
    <source>
        <dbReference type="ARBA" id="ARBA00047768"/>
    </source>
</evidence>
<keyword evidence="10" id="KW-0539">Nucleus</keyword>
<dbReference type="OrthoDB" id="10248617at2759"/>
<keyword evidence="8" id="KW-0862">Zinc</keyword>
<feature type="domain" description="DNA-directed RNA polymerase I subunit RPA2" evidence="20">
    <location>
        <begin position="572"/>
        <end position="629"/>
    </location>
</feature>
<evidence type="ECO:0000256" key="3">
    <source>
        <dbReference type="ARBA" id="ARBA00022478"/>
    </source>
</evidence>
<evidence type="ECO:0000256" key="8">
    <source>
        <dbReference type="ARBA" id="ARBA00022833"/>
    </source>
</evidence>
<feature type="domain" description="RNA polymerase Rpb2" evidence="19">
    <location>
        <begin position="465"/>
        <end position="529"/>
    </location>
</feature>
<comment type="similarity">
    <text evidence="2 13">Belongs to the RNA polymerase beta chain family.</text>
</comment>
<dbReference type="FunFam" id="2.40.270.10:FF:000011">
    <property type="entry name" value="DNA-directed RNA polymerase subunit beta"/>
    <property type="match status" value="1"/>
</dbReference>
<dbReference type="AlphaFoldDB" id="A0A397TJF3"/>
<dbReference type="PANTHER" id="PTHR20856">
    <property type="entry name" value="DNA-DIRECTED RNA POLYMERASE I SUBUNIT 2"/>
    <property type="match status" value="1"/>
</dbReference>
<evidence type="ECO:0000256" key="13">
    <source>
        <dbReference type="RuleBase" id="RU000434"/>
    </source>
</evidence>
<comment type="function">
    <text evidence="11">DNA-dependent RNA polymerase catalyzes the transcription of DNA into RNA using the four ribonucleoside triphosphates as substrates. Second largest core component of RNA polymerase I which synthesizes ribosomal RNA precursors. Proposed to contribute to the polymerase catalytic activity and forms the polymerase active center together with the largest subunit. Pol I is composed of mobile elements and RPA2 is part of the core element with the central large cleft and probably a clamp element that moves to open and close the cleft.</text>
</comment>
<evidence type="ECO:0000256" key="9">
    <source>
        <dbReference type="ARBA" id="ARBA00023163"/>
    </source>
</evidence>
<evidence type="ECO:0000256" key="4">
    <source>
        <dbReference type="ARBA" id="ARBA00022679"/>
    </source>
</evidence>
<evidence type="ECO:0000313" key="22">
    <source>
        <dbReference type="Proteomes" id="UP000265703"/>
    </source>
</evidence>
<dbReference type="FunFam" id="3.90.1100.10:FF:000016">
    <property type="entry name" value="DNA-directed RNA polymerase subunit beta"/>
    <property type="match status" value="1"/>
</dbReference>
<sequence length="1148" mass="130690">MSSTFNILEREKLFLNPSSNKYGYPELQKLIRPHIDSFNSLLEPLGKGFLNFAIEDIGTQEIFDVPNNSPQRGNKLTIWIHDITIAKPLLPDSVRIVKTRHVYPTECRERLTTYAGKMNIKICWQVNDGPVLMESRPVGMIPIMVKVSNRCHLQNLYPEQLIQHNEESEEMGGYFIINGIEKMIRLLLIPRRNHVMALVRSSFAKRGSNYTEYGVQIRCAKLDQTTVTNTLHYLKDGNCLLRFTWKKQEFMVPVILIMKSLIEVTDKGIYDMLVQGEHTNTFLTDRVEFMLHNFKSFNVQSREQCVALLGDKFRVALSPPPYYTNKQVGDLILNKIILVHLRTNKDKFNLLTFMIRKLYSLVAGECCEDNPDSPQNQEILLGGHLYGMIIKEKLFDYLNAIRVAVSMDINAKKRVDFSDKKYINSLFTKNNTEYIGQRLTYFLATGNLISNTGLDLMQTTGYTIIAEKINFFRFISHFRCVHRGSFFTTLKTTTVRKLLPEAWGFLCPVHTPDGSPCGLLNHLSHTCRIVTESLRTDKIPTMLTELGVSMNVPTQALFDGLPICVQLDGNIIGWCNSRRAKVITDELRKRKFDEINPIPLDLEIGYVPPSNGGQYPGVYLFSTPSRMMRPVKYLFNKKTDMIGSFEQVYMDIACLNEDIVKGVTTHQEFAPTNILSILANLTPFSDYNQSPRNMYQCQMAKQTMGTPSTALKHRTDNKLYRLQTGQSPIVRSKLYDTLGFDRFVSGTNAIVAVISYTGYDMEDAMIINKSAHERGFAYGTIYKSEVVDLNDDRVRGEPIRLHFSLGDDAPPAWREKLSNDGLPFIGVKLTTGDPLCAYYDDTNKVTKAKKYKGLEDAYVDEVRLLGDDAGKEEVQKVHIKLRVPRPSVIGDKFASRHGQKGVLSQLWPQIDMPFTESGMQPDIIINPHAFPSRMTIGMFVESLAGKTGALFGVTQDCTPFKFNESDTAVDYFGKQLLRAGYNYHGNEPMYSGVTGEEFHADIYIGVVYYQRLRHMVSDKWQVRSTGPVHNLTMQPIGGRKKAGGIRFGEMERDSLLAHGMSFCLQDRLMNCSDYSQCHLCAKCGTIFTSLIAKEHETRNDVKYRKHHMICKICDTTKYITLIKIPFAFRYLATELASMGIKITLETKY</sequence>
<feature type="domain" description="DNA-directed RNA polymerase subunit 2 hybrid-binding" evidence="15">
    <location>
        <begin position="679"/>
        <end position="1041"/>
    </location>
</feature>
<dbReference type="InterPro" id="IPR007120">
    <property type="entry name" value="DNA-dir_RNAP_su2_dom"/>
</dbReference>
<dbReference type="Gene3D" id="2.40.270.10">
    <property type="entry name" value="DNA-directed RNA polymerase, subunit 2, domain 6"/>
    <property type="match status" value="1"/>
</dbReference>
<reference evidence="21 22" key="1">
    <citation type="submission" date="2018-06" db="EMBL/GenBank/DDBJ databases">
        <title>Comparative genomics reveals the genomic features of Rhizophagus irregularis, R. cerebriforme, R. diaphanum and Gigaspora rosea, and their symbiotic lifestyle signature.</title>
        <authorList>
            <person name="Morin E."/>
            <person name="San Clemente H."/>
            <person name="Chen E.C.H."/>
            <person name="De La Providencia I."/>
            <person name="Hainaut M."/>
            <person name="Kuo A."/>
            <person name="Kohler A."/>
            <person name="Murat C."/>
            <person name="Tang N."/>
            <person name="Roy S."/>
            <person name="Loubradou J."/>
            <person name="Henrissat B."/>
            <person name="Grigoriev I.V."/>
            <person name="Corradi N."/>
            <person name="Roux C."/>
            <person name="Martin F.M."/>
        </authorList>
    </citation>
    <scope>NUCLEOTIDE SEQUENCE [LARGE SCALE GENOMIC DNA]</scope>
    <source>
        <strain evidence="21 22">DAOM 227022</strain>
    </source>
</reference>
<dbReference type="Pfam" id="PF04563">
    <property type="entry name" value="RNA_pol_Rpb2_1"/>
    <property type="match status" value="1"/>
</dbReference>
<proteinExistence type="inferred from homology"/>
<dbReference type="CDD" id="cd00653">
    <property type="entry name" value="RNA_pol_B_RPB2"/>
    <property type="match status" value="1"/>
</dbReference>
<keyword evidence="7" id="KW-0863">Zinc-finger</keyword>
<dbReference type="Proteomes" id="UP000265703">
    <property type="component" value="Unassembled WGS sequence"/>
</dbReference>
<dbReference type="Pfam" id="PF00562">
    <property type="entry name" value="RNA_pol_Rpb2_6"/>
    <property type="match status" value="1"/>
</dbReference>
<dbReference type="EMBL" id="QKYT01000020">
    <property type="protein sequence ID" value="RIA98118.1"/>
    <property type="molecule type" value="Genomic_DNA"/>
</dbReference>
<evidence type="ECO:0000256" key="10">
    <source>
        <dbReference type="ARBA" id="ARBA00023242"/>
    </source>
</evidence>
<keyword evidence="4 14" id="KW-0808">Transferase</keyword>
<dbReference type="InterPro" id="IPR015712">
    <property type="entry name" value="DNA-dir_RNA_pol_su2"/>
</dbReference>
<dbReference type="PROSITE" id="PS01166">
    <property type="entry name" value="RNA_POL_BETA"/>
    <property type="match status" value="1"/>
</dbReference>
<comment type="catalytic activity">
    <reaction evidence="12">
        <text>RNA(n) + a ribonucleoside 5'-triphosphate = RNA(n+1) + diphosphate</text>
        <dbReference type="Rhea" id="RHEA:21248"/>
        <dbReference type="Rhea" id="RHEA-COMP:14527"/>
        <dbReference type="Rhea" id="RHEA-COMP:17342"/>
        <dbReference type="ChEBI" id="CHEBI:33019"/>
        <dbReference type="ChEBI" id="CHEBI:61557"/>
        <dbReference type="ChEBI" id="CHEBI:140395"/>
        <dbReference type="EC" id="2.7.7.6"/>
    </reaction>
    <physiologicalReaction direction="left-to-right" evidence="12">
        <dbReference type="Rhea" id="RHEA:21249"/>
    </physiologicalReaction>
</comment>
<dbReference type="InterPro" id="IPR009674">
    <property type="entry name" value="Rpa2_dom_4"/>
</dbReference>
<evidence type="ECO:0000259" key="20">
    <source>
        <dbReference type="Pfam" id="PF06883"/>
    </source>
</evidence>
<dbReference type="Pfam" id="PF04560">
    <property type="entry name" value="RNA_pol_Rpb2_7"/>
    <property type="match status" value="1"/>
</dbReference>
<dbReference type="InterPro" id="IPR007644">
    <property type="entry name" value="RNA_pol_bsu_protrusion"/>
</dbReference>
<dbReference type="FunFam" id="3.90.1100.10:FF:000008">
    <property type="entry name" value="DNA-directed RNA polymerase subunit beta"/>
    <property type="match status" value="1"/>
</dbReference>
<dbReference type="GO" id="GO:0000428">
    <property type="term" value="C:DNA-directed RNA polymerase complex"/>
    <property type="evidence" value="ECO:0007669"/>
    <property type="project" value="UniProtKB-KW"/>
</dbReference>
<evidence type="ECO:0000256" key="5">
    <source>
        <dbReference type="ARBA" id="ARBA00022695"/>
    </source>
</evidence>
<dbReference type="FunFam" id="3.90.1110.10:FF:000007">
    <property type="entry name" value="DNA-directed RNA polymerase subunit beta"/>
    <property type="match status" value="1"/>
</dbReference>
<dbReference type="Gene3D" id="3.90.1070.20">
    <property type="match status" value="1"/>
</dbReference>
<dbReference type="STRING" id="658196.A0A397TJF3"/>
<dbReference type="GO" id="GO:0003899">
    <property type="term" value="F:DNA-directed RNA polymerase activity"/>
    <property type="evidence" value="ECO:0007669"/>
    <property type="project" value="UniProtKB-EC"/>
</dbReference>
<evidence type="ECO:0000259" key="17">
    <source>
        <dbReference type="Pfam" id="PF04561"/>
    </source>
</evidence>
<feature type="domain" description="RNA polymerase Rpb2" evidence="16">
    <location>
        <begin position="1043"/>
        <end position="1146"/>
    </location>
</feature>
<dbReference type="GO" id="GO:0005730">
    <property type="term" value="C:nucleolus"/>
    <property type="evidence" value="ECO:0007669"/>
    <property type="project" value="UniProtKB-SubCell"/>
</dbReference>
<evidence type="ECO:0000256" key="2">
    <source>
        <dbReference type="ARBA" id="ARBA00006835"/>
    </source>
</evidence>
<dbReference type="FunFam" id="2.40.50.150:FF:000004">
    <property type="entry name" value="DNA-directed RNA polymerase subunit beta"/>
    <property type="match status" value="1"/>
</dbReference>
<dbReference type="InterPro" id="IPR007121">
    <property type="entry name" value="RNA_pol_bsu_CS"/>
</dbReference>
<keyword evidence="5 14" id="KW-0548">Nucleotidyltransferase</keyword>
<evidence type="ECO:0000259" key="18">
    <source>
        <dbReference type="Pfam" id="PF04563"/>
    </source>
</evidence>
<name>A0A397TJF3_9GLOM</name>
<feature type="domain" description="RNA polymerase beta subunit protrusion" evidence="18">
    <location>
        <begin position="30"/>
        <end position="424"/>
    </location>
</feature>
<keyword evidence="9 14" id="KW-0804">Transcription</keyword>
<keyword evidence="22" id="KW-1185">Reference proteome</keyword>
<dbReference type="InterPro" id="IPR007641">
    <property type="entry name" value="RNA_pol_Rpb2_7"/>
</dbReference>
<evidence type="ECO:0000259" key="15">
    <source>
        <dbReference type="Pfam" id="PF00562"/>
    </source>
</evidence>
<dbReference type="Gene3D" id="2.40.50.150">
    <property type="match status" value="1"/>
</dbReference>
<dbReference type="Gene3D" id="3.90.1100.10">
    <property type="match status" value="1"/>
</dbReference>
<dbReference type="Pfam" id="PF04561">
    <property type="entry name" value="RNA_pol_Rpb2_2"/>
    <property type="match status" value="1"/>
</dbReference>
<keyword evidence="6" id="KW-0479">Metal-binding</keyword>
<comment type="caution">
    <text evidence="21">The sequence shown here is derived from an EMBL/GenBank/DDBJ whole genome shotgun (WGS) entry which is preliminary data.</text>
</comment>
<dbReference type="InterPro" id="IPR037033">
    <property type="entry name" value="DNA-dir_RNAP_su2_hyb_sf"/>
</dbReference>
<dbReference type="InterPro" id="IPR014724">
    <property type="entry name" value="RNA_pol_RPB2_OB-fold"/>
</dbReference>
<dbReference type="InterPro" id="IPR007645">
    <property type="entry name" value="RNA_pol_Rpb2_3"/>
</dbReference>
<feature type="domain" description="RNA polymerase Rpb2" evidence="17">
    <location>
        <begin position="191"/>
        <end position="379"/>
    </location>
</feature>
<dbReference type="InterPro" id="IPR037034">
    <property type="entry name" value="RNA_pol_Rpb2_2_sf"/>
</dbReference>
<dbReference type="GO" id="GO:0006362">
    <property type="term" value="P:transcription elongation by RNA polymerase I"/>
    <property type="evidence" value="ECO:0007669"/>
    <property type="project" value="UniProtKB-ARBA"/>
</dbReference>
<evidence type="ECO:0000259" key="16">
    <source>
        <dbReference type="Pfam" id="PF04560"/>
    </source>
</evidence>
<evidence type="ECO:0000259" key="19">
    <source>
        <dbReference type="Pfam" id="PF04565"/>
    </source>
</evidence>
<dbReference type="SUPFAM" id="SSF64484">
    <property type="entry name" value="beta and beta-prime subunits of DNA dependent RNA-polymerase"/>
    <property type="match status" value="1"/>
</dbReference>
<dbReference type="Gene3D" id="3.90.1800.10">
    <property type="entry name" value="RNA polymerase alpha subunit dimerisation domain"/>
    <property type="match status" value="1"/>
</dbReference>
<evidence type="ECO:0000256" key="7">
    <source>
        <dbReference type="ARBA" id="ARBA00022771"/>
    </source>
</evidence>
<dbReference type="EC" id="2.7.7.6" evidence="14"/>
<accession>A0A397TJF3</accession>
<evidence type="ECO:0000256" key="1">
    <source>
        <dbReference type="ARBA" id="ARBA00004604"/>
    </source>
</evidence>
<dbReference type="GO" id="GO:0008270">
    <property type="term" value="F:zinc ion binding"/>
    <property type="evidence" value="ECO:0007669"/>
    <property type="project" value="UniProtKB-KW"/>
</dbReference>